<organism evidence="1 2">
    <name type="scientific">Thermoproteus tenax (strain ATCC 35583 / DSM 2078 / JCM 9277 / NBRC 100435 / Kra 1)</name>
    <dbReference type="NCBI Taxonomy" id="768679"/>
    <lineage>
        <taxon>Archaea</taxon>
        <taxon>Thermoproteota</taxon>
        <taxon>Thermoprotei</taxon>
        <taxon>Thermoproteales</taxon>
        <taxon>Thermoproteaceae</taxon>
        <taxon>Thermoproteus</taxon>
    </lineage>
</organism>
<accession>G4RLS2</accession>
<name>G4RLS2_THETK</name>
<gene>
    <name evidence="1" type="ordered locus">TTX_1901</name>
</gene>
<protein>
    <submittedName>
        <fullName evidence="1">Uncharacterized protein</fullName>
    </submittedName>
</protein>
<dbReference type="KEGG" id="ttn:TTX_1901"/>
<evidence type="ECO:0000313" key="1">
    <source>
        <dbReference type="EMBL" id="CCC82517.1"/>
    </source>
</evidence>
<dbReference type="PaxDb" id="768679-TTX_1901"/>
<evidence type="ECO:0000313" key="2">
    <source>
        <dbReference type="Proteomes" id="UP000002654"/>
    </source>
</evidence>
<dbReference type="Proteomes" id="UP000002654">
    <property type="component" value="Chromosome"/>
</dbReference>
<sequence length="57" mass="5837">MAAPRPSLGARFGLPGAALRQLRVRGSGPLGTGLAPSSPGPGTGVSFYVKFYVKYSN</sequence>
<dbReference type="AlphaFoldDB" id="G4RLS2"/>
<dbReference type="PATRIC" id="fig|768679.9.peg.1927"/>
<dbReference type="EMBL" id="FN869859">
    <property type="protein sequence ID" value="CCC82517.1"/>
    <property type="molecule type" value="Genomic_DNA"/>
</dbReference>
<reference evidence="1 2" key="1">
    <citation type="journal article" date="2011" name="PLoS ONE">
        <title>The complete genome sequence of Thermoproteus tenax: a physiologically versatile member of the Crenarchaeota.</title>
        <authorList>
            <person name="Siebers B."/>
            <person name="Zaparty M."/>
            <person name="Raddatz G."/>
            <person name="Tjaden B."/>
            <person name="Albers S.V."/>
            <person name="Bell S.D."/>
            <person name="Blombach F."/>
            <person name="Kletzin A."/>
            <person name="Kyrpides N."/>
            <person name="Lanz C."/>
            <person name="Plagens A."/>
            <person name="Rampp M."/>
            <person name="Rosinus A."/>
            <person name="von Jan M."/>
            <person name="Makarova K.S."/>
            <person name="Klenk H.P."/>
            <person name="Schuster S.C."/>
            <person name="Hensel R."/>
        </authorList>
    </citation>
    <scope>NUCLEOTIDE SEQUENCE [LARGE SCALE GENOMIC DNA]</scope>
    <source>
        <strain evidence="2">ATCC 35583 / DSM 2078 / JCM 9277 / NBRC 100435 / Kra 1</strain>
    </source>
</reference>
<proteinExistence type="predicted"/>
<dbReference type="HOGENOM" id="CLU_2985884_0_0_2"/>
<keyword evidence="2" id="KW-1185">Reference proteome</keyword>